<sequence>MPSSTTLPRPQTKTPRHQYLSRNERLQIHTLRLAGHTHKFIAELLRVSTRQVSYALQADSITPKKRTGRPRELSDEQIDELVAYVRHSRFTRQMSFLQLATGPFAHWHVGDYAIRGALRSRGYIRRVAPPRSSLLAASQQQPLRWEGAFAALAFGQWGDVAWDNEPWVTSGGGHRRVWVTALAEEKMEHLCA</sequence>
<gene>
    <name evidence="1" type="ORF">ST47_g7178</name>
</gene>
<comment type="caution">
    <text evidence="1">The sequence shown here is derived from an EMBL/GenBank/DDBJ whole genome shotgun (WGS) entry which is preliminary data.</text>
</comment>
<reference evidence="1 2" key="1">
    <citation type="journal article" date="2016" name="Sci. Rep.">
        <title>Draft genome sequencing and secretome analysis of fungal phytopathogen Ascochyta rabiei provides insight into the necrotrophic effector repertoire.</title>
        <authorList>
            <person name="Verma S."/>
            <person name="Gazara R.K."/>
            <person name="Nizam S."/>
            <person name="Parween S."/>
            <person name="Chattopadhyay D."/>
            <person name="Verma P.K."/>
        </authorList>
    </citation>
    <scope>NUCLEOTIDE SEQUENCE [LARGE SCALE GENOMIC DNA]</scope>
    <source>
        <strain evidence="1 2">ArDII</strain>
    </source>
</reference>
<accession>A0A163BAT8</accession>
<evidence type="ECO:0000313" key="1">
    <source>
        <dbReference type="EMBL" id="KZM21662.1"/>
    </source>
</evidence>
<dbReference type="STRING" id="5454.A0A163BAT8"/>
<dbReference type="EMBL" id="JYNV01000241">
    <property type="protein sequence ID" value="KZM21662.1"/>
    <property type="molecule type" value="Genomic_DNA"/>
</dbReference>
<protein>
    <submittedName>
        <fullName evidence="1">DNA binding</fullName>
    </submittedName>
</protein>
<evidence type="ECO:0000313" key="2">
    <source>
        <dbReference type="Proteomes" id="UP000076837"/>
    </source>
</evidence>
<dbReference type="Proteomes" id="UP000076837">
    <property type="component" value="Unassembled WGS sequence"/>
</dbReference>
<dbReference type="AlphaFoldDB" id="A0A163BAT8"/>
<organism evidence="1 2">
    <name type="scientific">Didymella rabiei</name>
    <name type="common">Chickpea ascochyta blight fungus</name>
    <name type="synonym">Mycosphaerella rabiei</name>
    <dbReference type="NCBI Taxonomy" id="5454"/>
    <lineage>
        <taxon>Eukaryota</taxon>
        <taxon>Fungi</taxon>
        <taxon>Dikarya</taxon>
        <taxon>Ascomycota</taxon>
        <taxon>Pezizomycotina</taxon>
        <taxon>Dothideomycetes</taxon>
        <taxon>Pleosporomycetidae</taxon>
        <taxon>Pleosporales</taxon>
        <taxon>Pleosporineae</taxon>
        <taxon>Didymellaceae</taxon>
        <taxon>Ascochyta</taxon>
    </lineage>
</organism>
<dbReference type="SUPFAM" id="SSF46689">
    <property type="entry name" value="Homeodomain-like"/>
    <property type="match status" value="1"/>
</dbReference>
<proteinExistence type="predicted"/>
<name>A0A163BAT8_DIDRA</name>
<keyword evidence="2" id="KW-1185">Reference proteome</keyword>
<dbReference type="InterPro" id="IPR009057">
    <property type="entry name" value="Homeodomain-like_sf"/>
</dbReference>